<feature type="domain" description="GBD/FH3" evidence="3">
    <location>
        <begin position="1"/>
        <end position="233"/>
    </location>
</feature>
<feature type="compositionally biased region" description="Low complexity" evidence="1">
    <location>
        <begin position="1345"/>
        <end position="1362"/>
    </location>
</feature>
<dbReference type="SUPFAM" id="SSF48371">
    <property type="entry name" value="ARM repeat"/>
    <property type="match status" value="1"/>
</dbReference>
<name>A0A0K2T7L4_LEPSM</name>
<dbReference type="Pfam" id="PF02181">
    <property type="entry name" value="FH2"/>
    <property type="match status" value="1"/>
</dbReference>
<feature type="compositionally biased region" description="Basic and acidic residues" evidence="1">
    <location>
        <begin position="1147"/>
        <end position="1165"/>
    </location>
</feature>
<keyword evidence="2" id="KW-0812">Transmembrane</keyword>
<feature type="compositionally biased region" description="Basic and acidic residues" evidence="1">
    <location>
        <begin position="959"/>
        <end position="972"/>
    </location>
</feature>
<keyword evidence="2" id="KW-1133">Transmembrane helix</keyword>
<feature type="region of interest" description="Disordered" evidence="1">
    <location>
        <begin position="221"/>
        <end position="365"/>
    </location>
</feature>
<feature type="compositionally biased region" description="Basic and acidic residues" evidence="1">
    <location>
        <begin position="1540"/>
        <end position="1553"/>
    </location>
</feature>
<feature type="region of interest" description="Disordered" evidence="1">
    <location>
        <begin position="415"/>
        <end position="449"/>
    </location>
</feature>
<feature type="compositionally biased region" description="Low complexity" evidence="1">
    <location>
        <begin position="1592"/>
        <end position="1607"/>
    </location>
</feature>
<organism evidence="5">
    <name type="scientific">Lepeophtheirus salmonis</name>
    <name type="common">Salmon louse</name>
    <name type="synonym">Caligus salmonis</name>
    <dbReference type="NCBI Taxonomy" id="72036"/>
    <lineage>
        <taxon>Eukaryota</taxon>
        <taxon>Metazoa</taxon>
        <taxon>Ecdysozoa</taxon>
        <taxon>Arthropoda</taxon>
        <taxon>Crustacea</taxon>
        <taxon>Multicrustacea</taxon>
        <taxon>Hexanauplia</taxon>
        <taxon>Copepoda</taxon>
        <taxon>Siphonostomatoida</taxon>
        <taxon>Caligidae</taxon>
        <taxon>Lepeophtheirus</taxon>
    </lineage>
</organism>
<evidence type="ECO:0000259" key="4">
    <source>
        <dbReference type="PROSITE" id="PS51444"/>
    </source>
</evidence>
<feature type="region of interest" description="Disordered" evidence="1">
    <location>
        <begin position="1259"/>
        <end position="1284"/>
    </location>
</feature>
<feature type="region of interest" description="Disordered" evidence="1">
    <location>
        <begin position="1518"/>
        <end position="1697"/>
    </location>
</feature>
<feature type="domain" description="FH2" evidence="4">
    <location>
        <begin position="353"/>
        <end position="770"/>
    </location>
</feature>
<dbReference type="InterPro" id="IPR015425">
    <property type="entry name" value="FH2_Formin"/>
</dbReference>
<feature type="region of interest" description="Disordered" evidence="1">
    <location>
        <begin position="1293"/>
        <end position="1312"/>
    </location>
</feature>
<dbReference type="PROSITE" id="PS51232">
    <property type="entry name" value="GBD_FH3"/>
    <property type="match status" value="1"/>
</dbReference>
<dbReference type="SMART" id="SM00498">
    <property type="entry name" value="FH2"/>
    <property type="match status" value="1"/>
</dbReference>
<feature type="compositionally biased region" description="Polar residues" evidence="1">
    <location>
        <begin position="1133"/>
        <end position="1146"/>
    </location>
</feature>
<feature type="compositionally biased region" description="Basic and acidic residues" evidence="1">
    <location>
        <begin position="1173"/>
        <end position="1182"/>
    </location>
</feature>
<dbReference type="OrthoDB" id="26518at2759"/>
<evidence type="ECO:0000259" key="3">
    <source>
        <dbReference type="PROSITE" id="PS51232"/>
    </source>
</evidence>
<dbReference type="PANTHER" id="PTHR46345:SF8">
    <property type="entry name" value="FORMIN 3, ISOFORM B"/>
    <property type="match status" value="1"/>
</dbReference>
<feature type="compositionally biased region" description="Low complexity" evidence="1">
    <location>
        <begin position="1688"/>
        <end position="1697"/>
    </location>
</feature>
<dbReference type="Pfam" id="PF06367">
    <property type="entry name" value="Drf_FH3"/>
    <property type="match status" value="1"/>
</dbReference>
<dbReference type="Gene3D" id="1.25.10.10">
    <property type="entry name" value="Leucine-rich Repeat Variant"/>
    <property type="match status" value="1"/>
</dbReference>
<evidence type="ECO:0000256" key="1">
    <source>
        <dbReference type="SAM" id="MobiDB-lite"/>
    </source>
</evidence>
<feature type="region of interest" description="Disordered" evidence="1">
    <location>
        <begin position="844"/>
        <end position="1015"/>
    </location>
</feature>
<dbReference type="PANTHER" id="PTHR46345">
    <property type="entry name" value="INVERTED FORMIN-2"/>
    <property type="match status" value="1"/>
</dbReference>
<feature type="compositionally biased region" description="Pro residues" evidence="1">
    <location>
        <begin position="260"/>
        <end position="346"/>
    </location>
</feature>
<keyword evidence="2" id="KW-0472">Membrane</keyword>
<evidence type="ECO:0000256" key="2">
    <source>
        <dbReference type="SAM" id="Phobius"/>
    </source>
</evidence>
<dbReference type="InterPro" id="IPR014768">
    <property type="entry name" value="GBD/FH3_dom"/>
</dbReference>
<feature type="compositionally biased region" description="Polar residues" evidence="1">
    <location>
        <begin position="434"/>
        <end position="444"/>
    </location>
</feature>
<feature type="compositionally biased region" description="Low complexity" evidence="1">
    <location>
        <begin position="1463"/>
        <end position="1474"/>
    </location>
</feature>
<feature type="compositionally biased region" description="Polar residues" evidence="1">
    <location>
        <begin position="1569"/>
        <end position="1583"/>
    </location>
</feature>
<dbReference type="InterPro" id="IPR011989">
    <property type="entry name" value="ARM-like"/>
</dbReference>
<protein>
    <submittedName>
        <fullName evidence="5">Putative LOC100159987 [Acyrthosiphon pisum]</fullName>
    </submittedName>
</protein>
<feature type="compositionally biased region" description="Basic and acidic residues" evidence="1">
    <location>
        <begin position="1621"/>
        <end position="1647"/>
    </location>
</feature>
<feature type="transmembrane region" description="Helical" evidence="2">
    <location>
        <begin position="1706"/>
        <end position="1727"/>
    </location>
</feature>
<feature type="region of interest" description="Disordered" evidence="1">
    <location>
        <begin position="751"/>
        <end position="801"/>
    </location>
</feature>
<feature type="compositionally biased region" description="Polar residues" evidence="1">
    <location>
        <begin position="885"/>
        <end position="894"/>
    </location>
</feature>
<feature type="compositionally biased region" description="Low complexity" evidence="1">
    <location>
        <begin position="1666"/>
        <end position="1680"/>
    </location>
</feature>
<evidence type="ECO:0000313" key="5">
    <source>
        <dbReference type="EMBL" id="CDW21993.1"/>
    </source>
</evidence>
<dbReference type="SMART" id="SM01139">
    <property type="entry name" value="Drf_FH3"/>
    <property type="match status" value="1"/>
</dbReference>
<dbReference type="EMBL" id="HACA01004632">
    <property type="protein sequence ID" value="CDW21993.1"/>
    <property type="molecule type" value="Transcribed_RNA"/>
</dbReference>
<feature type="compositionally biased region" description="Polar residues" evidence="1">
    <location>
        <begin position="1423"/>
        <end position="1437"/>
    </location>
</feature>
<feature type="region of interest" description="Disordered" evidence="1">
    <location>
        <begin position="1128"/>
        <end position="1209"/>
    </location>
</feature>
<feature type="compositionally biased region" description="Polar residues" evidence="1">
    <location>
        <begin position="862"/>
        <end position="874"/>
    </location>
</feature>
<dbReference type="PROSITE" id="PS51444">
    <property type="entry name" value="FH2"/>
    <property type="match status" value="1"/>
</dbReference>
<dbReference type="InterPro" id="IPR042201">
    <property type="entry name" value="FH2_Formin_sf"/>
</dbReference>
<dbReference type="SUPFAM" id="SSF101447">
    <property type="entry name" value="Formin homology 2 domain (FH2 domain)"/>
    <property type="match status" value="1"/>
</dbReference>
<feature type="compositionally biased region" description="Low complexity" evidence="1">
    <location>
        <begin position="775"/>
        <end position="797"/>
    </location>
</feature>
<sequence>MDSRIGLDYIVENKEYATKLGAALDTRDINVKRQVFELLSALCVYSGDGYTRALEALEHYKTFKHLRYRFQLVVCELRNAKGDEYKTVLMAFINCLVISTPQIKDRNRVRNEFIGLKLSEVLQSLRNDKKLDPDLKVQLDVYEEQKASDEVYVTGPNDVDLNSPLDVFYAIFNQVLDTPQEIPFLNILQHLLRIDPNEPVSDVIWDTAERLIHRSTLLENKEESEKLLKAPSQHKSLHRLKSIDGGLRKQSVDSEATLGSPPPPAPPPPPSLGGGAPPPPPPPPGSGGPPPPPPPPPLPGGRGPPPPPPPPGGGGPPPPPPPPGGKIGGPPPPGGAGPIPPPPGPPANIRLPQLETPKPKQKMKTFNWNKLPVAKIWGKNNIWSLVAQKNDKPSNKKSKIDFNDMEALFCQQVPLTPQNSTGGSSGGVGSSSGNANMDGSSINKKQTKKEEVDLLDAKRSLIINIFLRQFRSSNEDIIHMILDGDYDEFGAEKMKSLMKILPEMDEIEMLKSWDGDRNKLNTAEKFILQLADVPNYRLRIESMLLRAEFEANIAYLEPSIEAMISSCENVTTNQKLQDLLYMVLQAGNFLNSGGYAGNAAGMKLSSLQKLSDIRSNKPGLTLLHYVASQAESSHPELLYLPNELSILEEASKSSIEEINADINKLHNQIKKIQNQMKSPNTKDDIKEQMKEFLPFASKELEYFQEQLNMLVGYQREVADFFCEDSNVFRINECFKLLSAFFNQFKKAVNENSKRREKDELSELKRKEAEEKKRSLPPLSSSSSPQGSNNNNNINNSNTTDDNEEQVMKYISDDIKAGFVQRRLPNGGFKPQYSPMIMRRFNKSMSNPAADSTPASGEATPTGEGSLSAVGSSPRLNRRHRGGSFSGPSNENLNGDPSLGSPSLRRRRSRIPSEEDDKLINYLVSGGHDGSRERNTGIDSNQTYGSLDRNLLRRSRGKKRPELLNHDSDRERSLPLPSTFSTIPAAPATGSTNTSIINPSPSKNSNSLSDSSALNKKSSDIRGRIESWLKDSNEDDNKANQYLDKKKKLIEKSNENLRSSLGVLHEDKPLTSLVAKTDVIGAIEAVEDANAKEIANRKKTPPSSYDKKKAMIRELGRKNSDERVSLYVRRPSLLEQTGKVQNESGSESPKESRTKQFIDSMTRRSMEVPTDFLKTIEEERTKSPDSNNNKNNNKSDSKPKKFPFYRTTTPNSLREHLKETLTKNLDESDIAETIESFKNDEILDTFNIDSENIETPPIQRRAFRRSSFRDKLEQEQSGDDTSAPAAETMSLHDANDFANRRQNRKFKTLGSEGARPLGDRELILRRKKASTNDISSPQDIDDDDLGSGLFDRFSNARRTLTRGSIRRREEDEGDTKSLNDMSPDKSKSSKADWRSRLASKFKKSNVPGEQYDVVGNKSGMNEPPSKSSSSYRQTSNELQAVPRTDPLRRKTLAVESESRKRLTSRVTTRSKSSSRALDESKLNGGSKSVRDPSYGDYNSKLVDGKYVTSVPIINVESTDEKNGINGADNIRPGRGLKSLKKPVERKNSLIERLSRSNSTNPTVKRDESASRSGSMNRRPASTANVFDRLNGKSPSSSLRGSRRSLAAPTGESKKTTGSALTKIKDLTKTLRKSSREEVIAPRDSRNLFHENSLSRRPMTNLNKLDSPRSSRGSINSSTRSLSKAEHLKSSSTSHLRSSSPKLLRKSIANLGTIHALSFCLFFVILIYFF</sequence>
<reference evidence="5" key="1">
    <citation type="submission" date="2014-05" db="EMBL/GenBank/DDBJ databases">
        <authorList>
            <person name="Chronopoulou M."/>
        </authorList>
    </citation>
    <scope>NUCLEOTIDE SEQUENCE</scope>
    <source>
        <tissue evidence="5">Whole organism</tissue>
    </source>
</reference>
<dbReference type="GO" id="GO:0003779">
    <property type="term" value="F:actin binding"/>
    <property type="evidence" value="ECO:0007669"/>
    <property type="project" value="InterPro"/>
</dbReference>
<dbReference type="InterPro" id="IPR010472">
    <property type="entry name" value="FH3_dom"/>
</dbReference>
<feature type="compositionally biased region" description="Basic and acidic residues" evidence="1">
    <location>
        <begin position="1365"/>
        <end position="1394"/>
    </location>
</feature>
<feature type="compositionally biased region" description="Basic and acidic residues" evidence="1">
    <location>
        <begin position="751"/>
        <end position="773"/>
    </location>
</feature>
<feature type="compositionally biased region" description="Polar residues" evidence="1">
    <location>
        <begin position="844"/>
        <end position="854"/>
    </location>
</feature>
<dbReference type="InterPro" id="IPR016024">
    <property type="entry name" value="ARM-type_fold"/>
</dbReference>
<dbReference type="Gene3D" id="1.10.238.150">
    <property type="entry name" value="Formin, FH3 diaphanous domain"/>
    <property type="match status" value="1"/>
</dbReference>
<feature type="compositionally biased region" description="Low complexity" evidence="1">
    <location>
        <begin position="994"/>
        <end position="1015"/>
    </location>
</feature>
<feature type="region of interest" description="Disordered" evidence="1">
    <location>
        <begin position="1327"/>
        <end position="1499"/>
    </location>
</feature>
<dbReference type="Gene3D" id="1.20.58.2220">
    <property type="entry name" value="Formin, FH2 domain"/>
    <property type="match status" value="1"/>
</dbReference>
<proteinExistence type="predicted"/>
<accession>A0A0K2T7L4</accession>